<evidence type="ECO:0000313" key="2">
    <source>
        <dbReference type="EMBL" id="JAH29318.1"/>
    </source>
</evidence>
<dbReference type="AlphaFoldDB" id="A0A0E9RLW3"/>
<reference evidence="2" key="1">
    <citation type="submission" date="2014-11" db="EMBL/GenBank/DDBJ databases">
        <authorList>
            <person name="Amaro Gonzalez C."/>
        </authorList>
    </citation>
    <scope>NUCLEOTIDE SEQUENCE</scope>
</reference>
<name>A0A0E9RLW3_ANGAN</name>
<proteinExistence type="predicted"/>
<organism evidence="2">
    <name type="scientific">Anguilla anguilla</name>
    <name type="common">European freshwater eel</name>
    <name type="synonym">Muraena anguilla</name>
    <dbReference type="NCBI Taxonomy" id="7936"/>
    <lineage>
        <taxon>Eukaryota</taxon>
        <taxon>Metazoa</taxon>
        <taxon>Chordata</taxon>
        <taxon>Craniata</taxon>
        <taxon>Vertebrata</taxon>
        <taxon>Euteleostomi</taxon>
        <taxon>Actinopterygii</taxon>
        <taxon>Neopterygii</taxon>
        <taxon>Teleostei</taxon>
        <taxon>Anguilliformes</taxon>
        <taxon>Anguillidae</taxon>
        <taxon>Anguilla</taxon>
    </lineage>
</organism>
<evidence type="ECO:0000259" key="1">
    <source>
        <dbReference type="Pfam" id="PF21233"/>
    </source>
</evidence>
<sequence>MEFLIHSYPKFVSVGSLPCDSFDNKMSLAKVLFERGLVRTSEPLLPHEQPPHSQ</sequence>
<dbReference type="InterPro" id="IPR049043">
    <property type="entry name" value="WHD_RIOX1"/>
</dbReference>
<dbReference type="EMBL" id="GBXM01079259">
    <property type="protein sequence ID" value="JAH29318.1"/>
    <property type="molecule type" value="Transcribed_RNA"/>
</dbReference>
<protein>
    <recommendedName>
        <fullName evidence="1">RIOX1/NO66-like C-terminal winged helix domain-containing protein</fullName>
    </recommendedName>
</protein>
<reference evidence="2" key="2">
    <citation type="journal article" date="2015" name="Fish Shellfish Immunol.">
        <title>Early steps in the European eel (Anguilla anguilla)-Vibrio vulnificus interaction in the gills: Role of the RtxA13 toxin.</title>
        <authorList>
            <person name="Callol A."/>
            <person name="Pajuelo D."/>
            <person name="Ebbesson L."/>
            <person name="Teles M."/>
            <person name="MacKenzie S."/>
            <person name="Amaro C."/>
        </authorList>
    </citation>
    <scope>NUCLEOTIDE SEQUENCE</scope>
</reference>
<dbReference type="Pfam" id="PF21233">
    <property type="entry name" value="WHD_RIOX1"/>
    <property type="match status" value="1"/>
</dbReference>
<accession>A0A0E9RLW3</accession>
<dbReference type="Gene3D" id="3.90.930.40">
    <property type="match status" value="1"/>
</dbReference>
<feature type="domain" description="RIOX1/NO66-like C-terminal winged helix" evidence="1">
    <location>
        <begin position="1"/>
        <end position="44"/>
    </location>
</feature>